<evidence type="ECO:0000256" key="2">
    <source>
        <dbReference type="ARBA" id="ARBA00022722"/>
    </source>
</evidence>
<evidence type="ECO:0000256" key="1">
    <source>
        <dbReference type="ARBA" id="ARBA00001946"/>
    </source>
</evidence>
<evidence type="ECO:0000313" key="6">
    <source>
        <dbReference type="Proteomes" id="UP000719942"/>
    </source>
</evidence>
<evidence type="ECO:0000313" key="5">
    <source>
        <dbReference type="EMBL" id="MBW7573896.1"/>
    </source>
</evidence>
<dbReference type="SMART" id="SM00990">
    <property type="entry name" value="VRR_NUC"/>
    <property type="match status" value="1"/>
</dbReference>
<sequence length="123" mass="14173">MTEAQHQSCVMKWSEQASIRSKWPCLKLLHHVPNGGKRDKIEAAHMKQQGVKRGVPDLDLPVPRGKYHGLRIEMKDDAGRTSVDQDWWLGELREQGYFCEVCHGWQSAVSVLEWYLSLGEFKP</sequence>
<comment type="caution">
    <text evidence="5">The sequence shown here is derived from an EMBL/GenBank/DDBJ whole genome shotgun (WGS) entry which is preliminary data.</text>
</comment>
<comment type="cofactor">
    <cofactor evidence="1">
        <name>Mg(2+)</name>
        <dbReference type="ChEBI" id="CHEBI:18420"/>
    </cofactor>
</comment>
<keyword evidence="6" id="KW-1185">Reference proteome</keyword>
<feature type="domain" description="VRR-NUC" evidence="4">
    <location>
        <begin position="1"/>
        <end position="106"/>
    </location>
</feature>
<dbReference type="EMBL" id="JAGFNZ010000006">
    <property type="protein sequence ID" value="MBW7573896.1"/>
    <property type="molecule type" value="Genomic_DNA"/>
</dbReference>
<name>A0ABS7DRG8_9FIRM</name>
<evidence type="ECO:0000256" key="3">
    <source>
        <dbReference type="ARBA" id="ARBA00022801"/>
    </source>
</evidence>
<accession>A0ABS7DRG8</accession>
<evidence type="ECO:0000259" key="4">
    <source>
        <dbReference type="SMART" id="SM00990"/>
    </source>
</evidence>
<dbReference type="Pfam" id="PF08774">
    <property type="entry name" value="VRR_NUC"/>
    <property type="match status" value="1"/>
</dbReference>
<protein>
    <submittedName>
        <fullName evidence="5">VRR-NUC domain-containing protein</fullName>
    </submittedName>
</protein>
<organism evidence="5 6">
    <name type="scientific">Caproiciproducens faecalis</name>
    <dbReference type="NCBI Taxonomy" id="2820301"/>
    <lineage>
        <taxon>Bacteria</taxon>
        <taxon>Bacillati</taxon>
        <taxon>Bacillota</taxon>
        <taxon>Clostridia</taxon>
        <taxon>Eubacteriales</taxon>
        <taxon>Acutalibacteraceae</taxon>
        <taxon>Caproiciproducens</taxon>
    </lineage>
</organism>
<dbReference type="Proteomes" id="UP000719942">
    <property type="component" value="Unassembled WGS sequence"/>
</dbReference>
<dbReference type="RefSeq" id="WP_219966299.1">
    <property type="nucleotide sequence ID" value="NZ_JAGFNZ010000006.1"/>
</dbReference>
<keyword evidence="3" id="KW-0378">Hydrolase</keyword>
<reference evidence="5 6" key="1">
    <citation type="submission" date="2021-03" db="EMBL/GenBank/DDBJ databases">
        <title>Caproiciproducens sp. nov. isolated from feces of cow.</title>
        <authorList>
            <person name="Choi J.-Y."/>
        </authorList>
    </citation>
    <scope>NUCLEOTIDE SEQUENCE [LARGE SCALE GENOMIC DNA]</scope>
    <source>
        <strain evidence="5 6">AGMB10547</strain>
    </source>
</reference>
<proteinExistence type="predicted"/>
<dbReference type="Gene3D" id="3.40.1350.10">
    <property type="match status" value="1"/>
</dbReference>
<keyword evidence="2" id="KW-0540">Nuclease</keyword>
<dbReference type="InterPro" id="IPR011856">
    <property type="entry name" value="tRNA_endonuc-like_dom_sf"/>
</dbReference>
<gene>
    <name evidence="5" type="ORF">J5W02_13865</name>
</gene>
<dbReference type="InterPro" id="IPR014883">
    <property type="entry name" value="VRR_NUC"/>
</dbReference>